<dbReference type="PANTHER" id="PTHR24559:SF439">
    <property type="entry name" value="RETROTRANSPOSON, UNCLASSIFIED-LIKE PROTEIN"/>
    <property type="match status" value="1"/>
</dbReference>
<dbReference type="InterPro" id="IPR043502">
    <property type="entry name" value="DNA/RNA_pol_sf"/>
</dbReference>
<protein>
    <submittedName>
        <fullName evidence="1">Uncharacterized protein</fullName>
    </submittedName>
</protein>
<dbReference type="CDD" id="cd00303">
    <property type="entry name" value="retropepsin_like"/>
    <property type="match status" value="1"/>
</dbReference>
<dbReference type="Gene3D" id="2.40.70.10">
    <property type="entry name" value="Acid Proteases"/>
    <property type="match status" value="1"/>
</dbReference>
<gene>
    <name evidence="1" type="ORF">Sradi_4875100</name>
</gene>
<dbReference type="CDD" id="cd01647">
    <property type="entry name" value="RT_LTR"/>
    <property type="match status" value="1"/>
</dbReference>
<dbReference type="EMBL" id="JACGWJ010000021">
    <property type="protein sequence ID" value="KAL0336632.1"/>
    <property type="molecule type" value="Genomic_DNA"/>
</dbReference>
<name>A0AAW2MY20_SESRA</name>
<dbReference type="InterPro" id="IPR021109">
    <property type="entry name" value="Peptidase_aspartic_dom_sf"/>
</dbReference>
<dbReference type="PANTHER" id="PTHR24559">
    <property type="entry name" value="TRANSPOSON TY3-I GAG-POL POLYPROTEIN"/>
    <property type="match status" value="1"/>
</dbReference>
<dbReference type="SUPFAM" id="SSF56672">
    <property type="entry name" value="DNA/RNA polymerases"/>
    <property type="match status" value="1"/>
</dbReference>
<reference evidence="1" key="1">
    <citation type="submission" date="2020-06" db="EMBL/GenBank/DDBJ databases">
        <authorList>
            <person name="Li T."/>
            <person name="Hu X."/>
            <person name="Zhang T."/>
            <person name="Song X."/>
            <person name="Zhang H."/>
            <person name="Dai N."/>
            <person name="Sheng W."/>
            <person name="Hou X."/>
            <person name="Wei L."/>
        </authorList>
    </citation>
    <scope>NUCLEOTIDE SEQUENCE</scope>
    <source>
        <strain evidence="1">G02</strain>
        <tissue evidence="1">Leaf</tissue>
    </source>
</reference>
<reference evidence="1" key="2">
    <citation type="journal article" date="2024" name="Plant">
        <title>Genomic evolution and insights into agronomic trait innovations of Sesamum species.</title>
        <authorList>
            <person name="Miao H."/>
            <person name="Wang L."/>
            <person name="Qu L."/>
            <person name="Liu H."/>
            <person name="Sun Y."/>
            <person name="Le M."/>
            <person name="Wang Q."/>
            <person name="Wei S."/>
            <person name="Zheng Y."/>
            <person name="Lin W."/>
            <person name="Duan Y."/>
            <person name="Cao H."/>
            <person name="Xiong S."/>
            <person name="Wang X."/>
            <person name="Wei L."/>
            <person name="Li C."/>
            <person name="Ma Q."/>
            <person name="Ju M."/>
            <person name="Zhao R."/>
            <person name="Li G."/>
            <person name="Mu C."/>
            <person name="Tian Q."/>
            <person name="Mei H."/>
            <person name="Zhang T."/>
            <person name="Gao T."/>
            <person name="Zhang H."/>
        </authorList>
    </citation>
    <scope>NUCLEOTIDE SEQUENCE</scope>
    <source>
        <strain evidence="1">G02</strain>
    </source>
</reference>
<sequence>MQLARQGKISVEEDSAATNVITIESGHVDGNKDSCNATDGDNITSNEDTLFEKEDSSDTDDCMSTITFTDEDLLLGSKPHNHPLFVAGYVREQKVNRILIDGGSAVNILPLRILKELEIPVDELSNSRLMIQGFNQGGQRAVGIIRMQLTMEDMVSNALFHVIDAKTSYNMLLSRPWLHENAIVPSTWHQCFKYYRNGIVKKVLGDNKPFTEAESHFADAKYYIEEANEGKEILLPEESKSCNNQNTRKNDSSTLEPEALKSLTLPLTQINMNVEENIAQTYHITLIEDGEVEEEDAEDAPAELEEGTKANIDELKEVNLGDIENPRPIYISALLTHGEEGTYIALLNEFKDVFAWSYKEMPGLDPKVAVHHLSVKKGARPVKQGQRRFRPELIPLIEGEVNKLIEVGFIREVKYPMWISSIVPVRKKNGQIRVCVDFRDLNNACPKDDFPLPIAELMIDVATGHEALSFMDGSSGYNQIRMAPTDED</sequence>
<organism evidence="1">
    <name type="scientific">Sesamum radiatum</name>
    <name type="common">Black benniseed</name>
    <dbReference type="NCBI Taxonomy" id="300843"/>
    <lineage>
        <taxon>Eukaryota</taxon>
        <taxon>Viridiplantae</taxon>
        <taxon>Streptophyta</taxon>
        <taxon>Embryophyta</taxon>
        <taxon>Tracheophyta</taxon>
        <taxon>Spermatophyta</taxon>
        <taxon>Magnoliopsida</taxon>
        <taxon>eudicotyledons</taxon>
        <taxon>Gunneridae</taxon>
        <taxon>Pentapetalae</taxon>
        <taxon>asterids</taxon>
        <taxon>lamiids</taxon>
        <taxon>Lamiales</taxon>
        <taxon>Pedaliaceae</taxon>
        <taxon>Sesamum</taxon>
    </lineage>
</organism>
<evidence type="ECO:0000313" key="1">
    <source>
        <dbReference type="EMBL" id="KAL0336632.1"/>
    </source>
</evidence>
<dbReference type="Gene3D" id="3.10.10.10">
    <property type="entry name" value="HIV Type 1 Reverse Transcriptase, subunit A, domain 1"/>
    <property type="match status" value="1"/>
</dbReference>
<dbReference type="AlphaFoldDB" id="A0AAW2MY20"/>
<dbReference type="InterPro" id="IPR053134">
    <property type="entry name" value="RNA-dir_DNA_polymerase"/>
</dbReference>
<proteinExistence type="predicted"/>
<comment type="caution">
    <text evidence="1">The sequence shown here is derived from an EMBL/GenBank/DDBJ whole genome shotgun (WGS) entry which is preliminary data.</text>
</comment>
<accession>A0AAW2MY20</accession>